<dbReference type="Pfam" id="PF00075">
    <property type="entry name" value="RNase_H"/>
    <property type="match status" value="1"/>
</dbReference>
<evidence type="ECO:0000259" key="1">
    <source>
        <dbReference type="PROSITE" id="PS50879"/>
    </source>
</evidence>
<dbReference type="PANTHER" id="PTHR33481">
    <property type="entry name" value="REVERSE TRANSCRIPTASE"/>
    <property type="match status" value="1"/>
</dbReference>
<dbReference type="Proteomes" id="UP000245956">
    <property type="component" value="Unassembled WGS sequence"/>
</dbReference>
<dbReference type="CDD" id="cd09276">
    <property type="entry name" value="Rnase_HI_RT_non_LTR"/>
    <property type="match status" value="1"/>
</dbReference>
<comment type="caution">
    <text evidence="2">The sequence shown here is derived from an EMBL/GenBank/DDBJ whole genome shotgun (WGS) entry which is preliminary data.</text>
</comment>
<reference evidence="2 3" key="1">
    <citation type="journal article" date="2016" name="Front. Microbiol.">
        <title>Genome and transcriptome sequences reveal the specific parasitism of the nematophagous Purpureocillium lilacinum 36-1.</title>
        <authorList>
            <person name="Xie J."/>
            <person name="Li S."/>
            <person name="Mo C."/>
            <person name="Xiao X."/>
            <person name="Peng D."/>
            <person name="Wang G."/>
            <person name="Xiao Y."/>
        </authorList>
    </citation>
    <scope>NUCLEOTIDE SEQUENCE [LARGE SCALE GENOMIC DNA]</scope>
    <source>
        <strain evidence="2 3">36-1</strain>
    </source>
</reference>
<dbReference type="Gene3D" id="3.30.420.10">
    <property type="entry name" value="Ribonuclease H-like superfamily/Ribonuclease H"/>
    <property type="match status" value="1"/>
</dbReference>
<dbReference type="EMBL" id="LCWV01000064">
    <property type="protein sequence ID" value="PWI64413.1"/>
    <property type="molecule type" value="Genomic_DNA"/>
</dbReference>
<dbReference type="SUPFAM" id="SSF53098">
    <property type="entry name" value="Ribonuclease H-like"/>
    <property type="match status" value="1"/>
</dbReference>
<dbReference type="GO" id="GO:0003676">
    <property type="term" value="F:nucleic acid binding"/>
    <property type="evidence" value="ECO:0007669"/>
    <property type="project" value="InterPro"/>
</dbReference>
<gene>
    <name evidence="2" type="ORF">PCL_10481</name>
</gene>
<dbReference type="AlphaFoldDB" id="A0A2U3DQ77"/>
<dbReference type="InterPro" id="IPR002156">
    <property type="entry name" value="RNaseH_domain"/>
</dbReference>
<feature type="domain" description="RNase H type-1" evidence="1">
    <location>
        <begin position="334"/>
        <end position="464"/>
    </location>
</feature>
<dbReference type="GO" id="GO:0004523">
    <property type="term" value="F:RNA-DNA hybrid ribonuclease activity"/>
    <property type="evidence" value="ECO:0007669"/>
    <property type="project" value="InterPro"/>
</dbReference>
<proteinExistence type="predicted"/>
<dbReference type="InterPro" id="IPR012337">
    <property type="entry name" value="RNaseH-like_sf"/>
</dbReference>
<dbReference type="InterPro" id="IPR036397">
    <property type="entry name" value="RNaseH_sf"/>
</dbReference>
<name>A0A2U3DQ77_PURLI</name>
<dbReference type="PANTHER" id="PTHR33481:SF1">
    <property type="entry name" value="ENDONUCLEASE_EXONUCLEASE_PHOSPHATASE DOMAIN-CONTAINING PROTEIN-RELATED"/>
    <property type="match status" value="1"/>
</dbReference>
<evidence type="ECO:0000313" key="2">
    <source>
        <dbReference type="EMBL" id="PWI64413.1"/>
    </source>
</evidence>
<dbReference type="PROSITE" id="PS50879">
    <property type="entry name" value="RNASE_H_1"/>
    <property type="match status" value="1"/>
</dbReference>
<organism evidence="2 3">
    <name type="scientific">Purpureocillium lilacinum</name>
    <name type="common">Paecilomyces lilacinus</name>
    <dbReference type="NCBI Taxonomy" id="33203"/>
    <lineage>
        <taxon>Eukaryota</taxon>
        <taxon>Fungi</taxon>
        <taxon>Dikarya</taxon>
        <taxon>Ascomycota</taxon>
        <taxon>Pezizomycotina</taxon>
        <taxon>Sordariomycetes</taxon>
        <taxon>Hypocreomycetidae</taxon>
        <taxon>Hypocreales</taxon>
        <taxon>Ophiocordycipitaceae</taxon>
        <taxon>Purpureocillium</taxon>
    </lineage>
</organism>
<accession>A0A2U3DQ77</accession>
<protein>
    <recommendedName>
        <fullName evidence="1">RNase H type-1 domain-containing protein</fullName>
    </recommendedName>
</protein>
<sequence length="501" mass="56476">MLPLEHHLRPVRHLCVLAPAQLHLANRLRHSFRLLDHLIICGNNVGLRQRLEPGVLQQRPIRWPLLGCLLQTSPHKDSDMIRQEKLEHIKALDEPPSKLRGHTFNRDPALRWLGIWFDSKLNFREHVSKRITQANKVVRHLRNLANTRHGPPPSALRKAVLTCVLSVLTYGSEAWYPGMTRSRTNTKTYQTNEVSTRQHGLVNEIGRVLIGAIRTVLPVWRTTPTSTLYRDAGLPTAQVALDKACMKFSIRLRAVYHDHPFVRRISRRKVRGGKRYGDLRQPRTRLQHAALLLPDFPRPVFIHNEAAQAPNSLPACGPKAVEAKAFRQWQSQLSDAHIVVFSDGSKLSTDAVGWGYAIYQGRRKIGQGKGRLGVAEVFDGEVEGALNGLRRALRTRPGHRIHVCLDNTAVIRGLLGEAAESSQAAFLKFQDCSATASVEVRWVPGHQGIEGNEEADRLAKEGAALPPNSNKPPTLAGVRRLARTKVNEQFSHWWEHEMTKR</sequence>
<evidence type="ECO:0000313" key="3">
    <source>
        <dbReference type="Proteomes" id="UP000245956"/>
    </source>
</evidence>